<reference evidence="1" key="1">
    <citation type="submission" date="2020-06" db="EMBL/GenBank/DDBJ databases">
        <title>Unique genomic features of the anaerobic methanotrophic archaea.</title>
        <authorList>
            <person name="Chadwick G.L."/>
            <person name="Skennerton C.T."/>
            <person name="Laso-Perez R."/>
            <person name="Leu A.O."/>
            <person name="Speth D.R."/>
            <person name="Yu H."/>
            <person name="Morgan-Lang C."/>
            <person name="Hatzenpichler R."/>
            <person name="Goudeau D."/>
            <person name="Malmstrom R."/>
            <person name="Brazelton W.J."/>
            <person name="Woyke T."/>
            <person name="Hallam S.J."/>
            <person name="Tyson G.W."/>
            <person name="Wegener G."/>
            <person name="Boetius A."/>
            <person name="Orphan V."/>
        </authorList>
    </citation>
    <scope>NUCLEOTIDE SEQUENCE</scope>
</reference>
<dbReference type="EMBL" id="MT631448">
    <property type="protein sequence ID" value="QNO50716.1"/>
    <property type="molecule type" value="Genomic_DNA"/>
</dbReference>
<gene>
    <name evidence="1" type="ORF">HLBKPKBF_00034</name>
</gene>
<evidence type="ECO:0000313" key="1">
    <source>
        <dbReference type="EMBL" id="QNO50716.1"/>
    </source>
</evidence>
<dbReference type="AlphaFoldDB" id="A0A7G9YRT2"/>
<sequence length="50" mass="5491">MYVEVGARSCVDDVTFGGFKRIGEIRTAIFEQYECASSPFGSRTKSHLSG</sequence>
<accession>A0A7G9YRT2</accession>
<proteinExistence type="predicted"/>
<organism evidence="1">
    <name type="scientific">Candidatus Methanogaster sp. ANME-2c ERB4</name>
    <dbReference type="NCBI Taxonomy" id="2759911"/>
    <lineage>
        <taxon>Archaea</taxon>
        <taxon>Methanobacteriati</taxon>
        <taxon>Methanobacteriota</taxon>
        <taxon>Stenosarchaea group</taxon>
        <taxon>Methanomicrobia</taxon>
        <taxon>Methanosarcinales</taxon>
        <taxon>ANME-2 cluster</taxon>
        <taxon>Candidatus Methanogasteraceae</taxon>
        <taxon>Candidatus Methanogaster</taxon>
    </lineage>
</organism>
<protein>
    <submittedName>
        <fullName evidence="1">Uncharacterized protein</fullName>
    </submittedName>
</protein>
<name>A0A7G9YRT2_9EURY</name>